<keyword evidence="2" id="KW-0547">Nucleotide-binding</keyword>
<dbReference type="PANTHER" id="PTHR47963">
    <property type="entry name" value="DEAD-BOX ATP-DEPENDENT RNA HELICASE 47, MITOCHONDRIAL"/>
    <property type="match status" value="1"/>
</dbReference>
<dbReference type="EMBL" id="JACEGQ020000001">
    <property type="protein sequence ID" value="KAH8521982.1"/>
    <property type="molecule type" value="Genomic_DNA"/>
</dbReference>
<dbReference type="InterPro" id="IPR011545">
    <property type="entry name" value="DEAD/DEAH_box_helicase_dom"/>
</dbReference>
<feature type="domain" description="Helicase C-terminal" evidence="8">
    <location>
        <begin position="169"/>
        <end position="309"/>
    </location>
</feature>
<evidence type="ECO:0000259" key="8">
    <source>
        <dbReference type="PROSITE" id="PS51194"/>
    </source>
</evidence>
<dbReference type="InterPro" id="IPR014014">
    <property type="entry name" value="RNA_helicase_DEAD_Q_motif"/>
</dbReference>
<dbReference type="GO" id="GO:0016787">
    <property type="term" value="F:hydrolase activity"/>
    <property type="evidence" value="ECO:0007669"/>
    <property type="project" value="UniProtKB-KW"/>
</dbReference>
<gene>
    <name evidence="10" type="ORF">H0E87_002850</name>
</gene>
<dbReference type="InterPro" id="IPR027417">
    <property type="entry name" value="P-loop_NTPase"/>
</dbReference>
<feature type="short sequence motif" description="Q motif" evidence="7">
    <location>
        <begin position="24"/>
        <end position="52"/>
    </location>
</feature>
<protein>
    <recommendedName>
        <fullName evidence="1">RNA helicase</fullName>
        <ecNumber evidence="1">3.6.4.13</ecNumber>
    </recommendedName>
</protein>
<evidence type="ECO:0000256" key="2">
    <source>
        <dbReference type="ARBA" id="ARBA00022741"/>
    </source>
</evidence>
<dbReference type="Pfam" id="PF00270">
    <property type="entry name" value="DEAD"/>
    <property type="match status" value="1"/>
</dbReference>
<dbReference type="Proteomes" id="UP000807159">
    <property type="component" value="Chromosome 1"/>
</dbReference>
<evidence type="ECO:0000256" key="5">
    <source>
        <dbReference type="ARBA" id="ARBA00022840"/>
    </source>
</evidence>
<evidence type="ECO:0000256" key="1">
    <source>
        <dbReference type="ARBA" id="ARBA00012552"/>
    </source>
</evidence>
<comment type="catalytic activity">
    <reaction evidence="6">
        <text>ATP + H2O = ADP + phosphate + H(+)</text>
        <dbReference type="Rhea" id="RHEA:13065"/>
        <dbReference type="ChEBI" id="CHEBI:15377"/>
        <dbReference type="ChEBI" id="CHEBI:15378"/>
        <dbReference type="ChEBI" id="CHEBI:30616"/>
        <dbReference type="ChEBI" id="CHEBI:43474"/>
        <dbReference type="ChEBI" id="CHEBI:456216"/>
        <dbReference type="EC" id="3.6.4.13"/>
    </reaction>
</comment>
<keyword evidence="5" id="KW-0067">ATP-binding</keyword>
<evidence type="ECO:0000256" key="3">
    <source>
        <dbReference type="ARBA" id="ARBA00022801"/>
    </source>
</evidence>
<dbReference type="PROSITE" id="PS51194">
    <property type="entry name" value="HELICASE_CTER"/>
    <property type="match status" value="1"/>
</dbReference>
<evidence type="ECO:0000256" key="4">
    <source>
        <dbReference type="ARBA" id="ARBA00022806"/>
    </source>
</evidence>
<evidence type="ECO:0000256" key="6">
    <source>
        <dbReference type="ARBA" id="ARBA00047984"/>
    </source>
</evidence>
<evidence type="ECO:0000313" key="10">
    <source>
        <dbReference type="EMBL" id="KAH8521982.1"/>
    </source>
</evidence>
<dbReference type="Pfam" id="PF00271">
    <property type="entry name" value="Helicase_C"/>
    <property type="match status" value="1"/>
</dbReference>
<dbReference type="PROSITE" id="PS51195">
    <property type="entry name" value="Q_MOTIF"/>
    <property type="match status" value="1"/>
</dbReference>
<dbReference type="GO" id="GO:0003724">
    <property type="term" value="F:RNA helicase activity"/>
    <property type="evidence" value="ECO:0007669"/>
    <property type="project" value="UniProtKB-EC"/>
</dbReference>
<dbReference type="PANTHER" id="PTHR47963:SF3">
    <property type="entry name" value="DEAD-BOX ATP-DEPENDENT RNA HELICASE 47, MITOCHONDRIAL"/>
    <property type="match status" value="1"/>
</dbReference>
<dbReference type="EC" id="3.6.4.13" evidence="1"/>
<dbReference type="Gene3D" id="3.40.50.300">
    <property type="entry name" value="P-loop containing nucleotide triphosphate hydrolases"/>
    <property type="match status" value="2"/>
</dbReference>
<dbReference type="GO" id="GO:0003723">
    <property type="term" value="F:RNA binding"/>
    <property type="evidence" value="ECO:0007669"/>
    <property type="project" value="TreeGrafter"/>
</dbReference>
<reference evidence="10" key="1">
    <citation type="journal article" date="2021" name="J. Hered.">
        <title>Genome Assembly of Salicaceae Populus deltoides (Eastern Cottonwood) I-69 Based on Nanopore Sequencing and Hi-C Technologies.</title>
        <authorList>
            <person name="Bai S."/>
            <person name="Wu H."/>
            <person name="Zhang J."/>
            <person name="Pan Z."/>
            <person name="Zhao W."/>
            <person name="Li Z."/>
            <person name="Tong C."/>
        </authorList>
    </citation>
    <scope>NUCLEOTIDE SEQUENCE</scope>
    <source>
        <tissue evidence="10">Leaf</tissue>
    </source>
</reference>
<organism evidence="10 11">
    <name type="scientific">Populus deltoides</name>
    <name type="common">Eastern poplar</name>
    <name type="synonym">Eastern cottonwood</name>
    <dbReference type="NCBI Taxonomy" id="3696"/>
    <lineage>
        <taxon>Eukaryota</taxon>
        <taxon>Viridiplantae</taxon>
        <taxon>Streptophyta</taxon>
        <taxon>Embryophyta</taxon>
        <taxon>Tracheophyta</taxon>
        <taxon>Spermatophyta</taxon>
        <taxon>Magnoliopsida</taxon>
        <taxon>eudicotyledons</taxon>
        <taxon>Gunneridae</taxon>
        <taxon>Pentapetalae</taxon>
        <taxon>rosids</taxon>
        <taxon>fabids</taxon>
        <taxon>Malpighiales</taxon>
        <taxon>Salicaceae</taxon>
        <taxon>Saliceae</taxon>
        <taxon>Populus</taxon>
    </lineage>
</organism>
<dbReference type="SUPFAM" id="SSF52540">
    <property type="entry name" value="P-loop containing nucleoside triphosphate hydrolases"/>
    <property type="match status" value="1"/>
</dbReference>
<dbReference type="GO" id="GO:0005524">
    <property type="term" value="F:ATP binding"/>
    <property type="evidence" value="ECO:0007669"/>
    <property type="project" value="UniProtKB-KW"/>
</dbReference>
<comment type="caution">
    <text evidence="10">The sequence shown here is derived from an EMBL/GenBank/DDBJ whole genome shotgun (WGS) entry which is preliminary data.</text>
</comment>
<dbReference type="InterPro" id="IPR001650">
    <property type="entry name" value="Helicase_C-like"/>
</dbReference>
<evidence type="ECO:0000259" key="9">
    <source>
        <dbReference type="PROSITE" id="PS51195"/>
    </source>
</evidence>
<feature type="domain" description="DEAD-box RNA helicase Q" evidence="9">
    <location>
        <begin position="24"/>
        <end position="52"/>
    </location>
</feature>
<proteinExistence type="predicted"/>
<keyword evidence="4" id="KW-0347">Helicase</keyword>
<evidence type="ECO:0000313" key="11">
    <source>
        <dbReference type="Proteomes" id="UP000807159"/>
    </source>
</evidence>
<keyword evidence="11" id="KW-1185">Reference proteome</keyword>
<accession>A0A8T2ZZ67</accession>
<dbReference type="CDD" id="cd18787">
    <property type="entry name" value="SF2_C_DEAD"/>
    <property type="match status" value="1"/>
</dbReference>
<dbReference type="SMART" id="SM00490">
    <property type="entry name" value="HELICc"/>
    <property type="match status" value="1"/>
</dbReference>
<dbReference type="AlphaFoldDB" id="A0A8T2ZZ67"/>
<evidence type="ECO:0000256" key="7">
    <source>
        <dbReference type="PROSITE-ProRule" id="PRU00552"/>
    </source>
</evidence>
<dbReference type="InterPro" id="IPR050547">
    <property type="entry name" value="DEAD_box_RNA_helicases"/>
</dbReference>
<sequence>MKHRKVERRRLEATKLESAPFAAVSFSELGLPSPLIDRLEIGRFNVPTNVQSAAIPTILMNHDVVIQSYTGLGNTHAYVLSILSEVGPLKNKSSSGDKETRKKTDIKAVIVAASRELGMQIKEALKKNKPLIVVGTPGSIAEISAAASGNGTEPSSSIQTLLLHRKVGTLRRRVHALDAQYVIAFMNHTRQLKDVVFKLEARGMKNAELHGDLGKLGRSTILKKFKSGQERVLITNELAARGPGVPECDLVVNLDLPTDSIHYAHQAGRTGRLGREGHCGDNLRGARNVCCEETAEAAWGLYSCMRVYKGQACCH</sequence>
<name>A0A8T2ZZ67_POPDE</name>
<keyword evidence="3" id="KW-0378">Hydrolase</keyword>